<keyword evidence="1" id="KW-1133">Transmembrane helix</keyword>
<dbReference type="EnsemblMetazoa" id="GPPI028075-RA">
    <property type="protein sequence ID" value="GPPI028075-PA"/>
    <property type="gene ID" value="GPPI028075"/>
</dbReference>
<evidence type="ECO:0000256" key="1">
    <source>
        <dbReference type="SAM" id="Phobius"/>
    </source>
</evidence>
<reference evidence="3" key="1">
    <citation type="submission" date="2015-01" db="EMBL/GenBank/DDBJ databases">
        <authorList>
            <person name="Aksoy S."/>
            <person name="Warren W."/>
            <person name="Wilson R.K."/>
        </authorList>
    </citation>
    <scope>NUCLEOTIDE SEQUENCE [LARGE SCALE GENOMIC DNA]</scope>
    <source>
        <strain evidence="3">IAEA</strain>
    </source>
</reference>
<evidence type="ECO:0000313" key="2">
    <source>
        <dbReference type="EnsemblMetazoa" id="GPPI028075-PA"/>
    </source>
</evidence>
<accession>A0A1B0BF63</accession>
<name>A0A1B0BF63_9MUSC</name>
<feature type="transmembrane region" description="Helical" evidence="1">
    <location>
        <begin position="103"/>
        <end position="127"/>
    </location>
</feature>
<reference evidence="2" key="2">
    <citation type="submission" date="2020-05" db="UniProtKB">
        <authorList>
            <consortium name="EnsemblMetazoa"/>
        </authorList>
    </citation>
    <scope>IDENTIFICATION</scope>
    <source>
        <strain evidence="2">IAEA</strain>
    </source>
</reference>
<dbReference type="Proteomes" id="UP000092460">
    <property type="component" value="Unassembled WGS sequence"/>
</dbReference>
<dbReference type="VEuPathDB" id="VectorBase:GPPI028075"/>
<dbReference type="EMBL" id="JXJN01013292">
    <property type="status" value="NOT_ANNOTATED_CDS"/>
    <property type="molecule type" value="Genomic_DNA"/>
</dbReference>
<organism evidence="2 3">
    <name type="scientific">Glossina palpalis gambiensis</name>
    <dbReference type="NCBI Taxonomy" id="67801"/>
    <lineage>
        <taxon>Eukaryota</taxon>
        <taxon>Metazoa</taxon>
        <taxon>Ecdysozoa</taxon>
        <taxon>Arthropoda</taxon>
        <taxon>Hexapoda</taxon>
        <taxon>Insecta</taxon>
        <taxon>Pterygota</taxon>
        <taxon>Neoptera</taxon>
        <taxon>Endopterygota</taxon>
        <taxon>Diptera</taxon>
        <taxon>Brachycera</taxon>
        <taxon>Muscomorpha</taxon>
        <taxon>Hippoboscoidea</taxon>
        <taxon>Glossinidae</taxon>
        <taxon>Glossina</taxon>
    </lineage>
</organism>
<keyword evidence="1" id="KW-0472">Membrane</keyword>
<protein>
    <submittedName>
        <fullName evidence="2">Uncharacterized protein</fullName>
    </submittedName>
</protein>
<feature type="transmembrane region" description="Helical" evidence="1">
    <location>
        <begin position="61"/>
        <end position="83"/>
    </location>
</feature>
<dbReference type="AlphaFoldDB" id="A0A1B0BF63"/>
<feature type="transmembrane region" description="Helical" evidence="1">
    <location>
        <begin position="20"/>
        <end position="40"/>
    </location>
</feature>
<keyword evidence="1" id="KW-0812">Transmembrane</keyword>
<proteinExistence type="predicted"/>
<keyword evidence="3" id="KW-1185">Reference proteome</keyword>
<evidence type="ECO:0000313" key="3">
    <source>
        <dbReference type="Proteomes" id="UP000092460"/>
    </source>
</evidence>
<sequence length="223" mass="24521">MEHIGNGLRIPSILPVDISFKHFAGLAVLLTLISATFAAFSETFTRGLFAISFRWQGRFALVDGLVGTLTVLRFKMVFVHFFPMVVRFGAVDSKLLGFLRASVLLAASTFPLAFGSVDAAFAVIAVLSKMNFSFCNLIVASFNVISSMNIFRLCNSISLTSISRKLLTTASPIGIFCLRASKSTEITNILSGSDRRELHLNKAIRAFQSYRSRFQLLTLNAFS</sequence>